<dbReference type="Gramene" id="evm.model.04.1706">
    <property type="protein sequence ID" value="cds.evm.model.04.1706"/>
    <property type="gene ID" value="evm.TU.04.1706"/>
</dbReference>
<feature type="compositionally biased region" description="Polar residues" evidence="1">
    <location>
        <begin position="1"/>
        <end position="19"/>
    </location>
</feature>
<reference evidence="3" key="1">
    <citation type="submission" date="2018-11" db="EMBL/GenBank/DDBJ databases">
        <authorList>
            <person name="Grassa J C."/>
        </authorList>
    </citation>
    <scope>NUCLEOTIDE SEQUENCE [LARGE SCALE GENOMIC DNA]</scope>
</reference>
<keyword evidence="4" id="KW-1185">Reference proteome</keyword>
<dbReference type="Proteomes" id="UP000596661">
    <property type="component" value="Chromosome 4"/>
</dbReference>
<dbReference type="Pfam" id="PF14244">
    <property type="entry name" value="Retrotran_gag_3"/>
    <property type="match status" value="1"/>
</dbReference>
<evidence type="ECO:0000313" key="3">
    <source>
        <dbReference type="EnsemblPlants" id="cds.evm.model.04.1706"/>
    </source>
</evidence>
<name>A0A803PE74_CANSA</name>
<dbReference type="InterPro" id="IPR029472">
    <property type="entry name" value="Copia-like_N"/>
</dbReference>
<feature type="domain" description="Retrotransposon Copia-like N-terminal" evidence="2">
    <location>
        <begin position="47"/>
        <end position="91"/>
    </location>
</feature>
<dbReference type="EMBL" id="UZAU01000399">
    <property type="status" value="NOT_ANNOTATED_CDS"/>
    <property type="molecule type" value="Genomic_DNA"/>
</dbReference>
<dbReference type="PANTHER" id="PTHR37610">
    <property type="entry name" value="CCHC-TYPE DOMAIN-CONTAINING PROTEIN"/>
    <property type="match status" value="1"/>
</dbReference>
<dbReference type="PANTHER" id="PTHR37610:SF97">
    <property type="entry name" value="RETROTRANSPOSON GAG DOMAIN-CONTAINING PROTEIN"/>
    <property type="match status" value="1"/>
</dbReference>
<evidence type="ECO:0000259" key="2">
    <source>
        <dbReference type="Pfam" id="PF14244"/>
    </source>
</evidence>
<feature type="region of interest" description="Disordered" evidence="1">
    <location>
        <begin position="1"/>
        <end position="22"/>
    </location>
</feature>
<dbReference type="AlphaFoldDB" id="A0A803PE74"/>
<accession>A0A803PE74</accession>
<evidence type="ECO:0000256" key="1">
    <source>
        <dbReference type="SAM" id="MobiDB-lite"/>
    </source>
</evidence>
<reference evidence="3" key="2">
    <citation type="submission" date="2021-03" db="UniProtKB">
        <authorList>
            <consortium name="EnsemblPlants"/>
        </authorList>
    </citation>
    <scope>IDENTIFICATION</scope>
</reference>
<protein>
    <recommendedName>
        <fullName evidence="2">Retrotransposon Copia-like N-terminal domain-containing protein</fullName>
    </recommendedName>
</protein>
<evidence type="ECO:0000313" key="4">
    <source>
        <dbReference type="Proteomes" id="UP000596661"/>
    </source>
</evidence>
<sequence>MARKGASSQATRDSSSDNVNPFFVLDSDHAPRHFDRSRDPYYIANGDHPTASLVSKILTGSDNYSVWRRSMVVALSARNKIQFINGKLEQPYEDHEDHDI</sequence>
<dbReference type="EnsemblPlants" id="evm.model.04.1706">
    <property type="protein sequence ID" value="cds.evm.model.04.1706"/>
    <property type="gene ID" value="evm.TU.04.1706"/>
</dbReference>
<organism evidence="3 4">
    <name type="scientific">Cannabis sativa</name>
    <name type="common">Hemp</name>
    <name type="synonym">Marijuana</name>
    <dbReference type="NCBI Taxonomy" id="3483"/>
    <lineage>
        <taxon>Eukaryota</taxon>
        <taxon>Viridiplantae</taxon>
        <taxon>Streptophyta</taxon>
        <taxon>Embryophyta</taxon>
        <taxon>Tracheophyta</taxon>
        <taxon>Spermatophyta</taxon>
        <taxon>Magnoliopsida</taxon>
        <taxon>eudicotyledons</taxon>
        <taxon>Gunneridae</taxon>
        <taxon>Pentapetalae</taxon>
        <taxon>rosids</taxon>
        <taxon>fabids</taxon>
        <taxon>Rosales</taxon>
        <taxon>Cannabaceae</taxon>
        <taxon>Cannabis</taxon>
    </lineage>
</organism>
<proteinExistence type="predicted"/>